<feature type="chain" id="PRO_5011776790" evidence="1">
    <location>
        <begin position="23"/>
        <end position="47"/>
    </location>
</feature>
<evidence type="ECO:0000313" key="3">
    <source>
        <dbReference type="Proteomes" id="UP000198846"/>
    </source>
</evidence>
<evidence type="ECO:0000313" key="2">
    <source>
        <dbReference type="EMBL" id="SEA32396.1"/>
    </source>
</evidence>
<dbReference type="STRING" id="283786.SAMN04487990_11058"/>
<evidence type="ECO:0000256" key="1">
    <source>
        <dbReference type="SAM" id="SignalP"/>
    </source>
</evidence>
<accession>A0A1H4A8Y0</accession>
<keyword evidence="3" id="KW-1185">Reference proteome</keyword>
<organism evidence="2 3">
    <name type="scientific">Bizionia paragorgiae</name>
    <dbReference type="NCBI Taxonomy" id="283786"/>
    <lineage>
        <taxon>Bacteria</taxon>
        <taxon>Pseudomonadati</taxon>
        <taxon>Bacteroidota</taxon>
        <taxon>Flavobacteriia</taxon>
        <taxon>Flavobacteriales</taxon>
        <taxon>Flavobacteriaceae</taxon>
        <taxon>Bizionia</taxon>
    </lineage>
</organism>
<reference evidence="2 3" key="1">
    <citation type="submission" date="2016-10" db="EMBL/GenBank/DDBJ databases">
        <authorList>
            <person name="de Groot N.N."/>
        </authorList>
    </citation>
    <scope>NUCLEOTIDE SEQUENCE [LARGE SCALE GENOMIC DNA]</scope>
    <source>
        <strain evidence="2 3">DSM 23842</strain>
    </source>
</reference>
<sequence>MKARNFLIALAIFGGTLFTAQATHIIDLNDQVQTQIDKRKIKIPRNG</sequence>
<name>A0A1H4A8Y0_BIZPA</name>
<proteinExistence type="predicted"/>
<gene>
    <name evidence="2" type="ORF">SAMN04487990_11058</name>
</gene>
<dbReference type="EMBL" id="FNQK01000010">
    <property type="protein sequence ID" value="SEA32396.1"/>
    <property type="molecule type" value="Genomic_DNA"/>
</dbReference>
<dbReference type="RefSeq" id="WP_177165311.1">
    <property type="nucleotide sequence ID" value="NZ_FNQK01000010.1"/>
</dbReference>
<protein>
    <submittedName>
        <fullName evidence="2">Uncharacterized protein</fullName>
    </submittedName>
</protein>
<keyword evidence="1" id="KW-0732">Signal</keyword>
<dbReference type="AlphaFoldDB" id="A0A1H4A8Y0"/>
<feature type="signal peptide" evidence="1">
    <location>
        <begin position="1"/>
        <end position="22"/>
    </location>
</feature>
<dbReference type="Proteomes" id="UP000198846">
    <property type="component" value="Unassembled WGS sequence"/>
</dbReference>